<evidence type="ECO:0000313" key="3">
    <source>
        <dbReference type="Proteomes" id="UP000294498"/>
    </source>
</evidence>
<keyword evidence="3" id="KW-1185">Reference proteome</keyword>
<protein>
    <submittedName>
        <fullName evidence="2">SprB-like repeat protein</fullName>
    </submittedName>
</protein>
<comment type="caution">
    <text evidence="2">The sequence shown here is derived from an EMBL/GenBank/DDBJ whole genome shotgun (WGS) entry which is preliminary data.</text>
</comment>
<accession>A0A4R8DFL7</accession>
<name>A0A4R8DFL7_9BACT</name>
<feature type="chain" id="PRO_5020473304" evidence="1">
    <location>
        <begin position="21"/>
        <end position="897"/>
    </location>
</feature>
<evidence type="ECO:0000313" key="2">
    <source>
        <dbReference type="EMBL" id="TDW96381.1"/>
    </source>
</evidence>
<dbReference type="Gene3D" id="2.60.40.10">
    <property type="entry name" value="Immunoglobulins"/>
    <property type="match status" value="2"/>
</dbReference>
<dbReference type="OrthoDB" id="601690at2"/>
<gene>
    <name evidence="2" type="ORF">EDB95_4209</name>
</gene>
<dbReference type="AlphaFoldDB" id="A0A4R8DFL7"/>
<dbReference type="Proteomes" id="UP000294498">
    <property type="component" value="Unassembled WGS sequence"/>
</dbReference>
<proteinExistence type="predicted"/>
<keyword evidence="1" id="KW-0732">Signal</keyword>
<reference evidence="2 3" key="1">
    <citation type="submission" date="2019-03" db="EMBL/GenBank/DDBJ databases">
        <title>Genomic Encyclopedia of Type Strains, Phase IV (KMG-IV): sequencing the most valuable type-strain genomes for metagenomic binning, comparative biology and taxonomic classification.</title>
        <authorList>
            <person name="Goeker M."/>
        </authorList>
    </citation>
    <scope>NUCLEOTIDE SEQUENCE [LARGE SCALE GENOMIC DNA]</scope>
    <source>
        <strain evidence="2 3">DSM 100059</strain>
    </source>
</reference>
<feature type="signal peptide" evidence="1">
    <location>
        <begin position="1"/>
        <end position="20"/>
    </location>
</feature>
<dbReference type="Pfam" id="PF13573">
    <property type="entry name" value="SprB"/>
    <property type="match status" value="2"/>
</dbReference>
<dbReference type="RefSeq" id="WP_133996717.1">
    <property type="nucleotide sequence ID" value="NZ_SODV01000002.1"/>
</dbReference>
<organism evidence="2 3">
    <name type="scientific">Dinghuibacter silviterrae</name>
    <dbReference type="NCBI Taxonomy" id="1539049"/>
    <lineage>
        <taxon>Bacteria</taxon>
        <taxon>Pseudomonadati</taxon>
        <taxon>Bacteroidota</taxon>
        <taxon>Chitinophagia</taxon>
        <taxon>Chitinophagales</taxon>
        <taxon>Chitinophagaceae</taxon>
        <taxon>Dinghuibacter</taxon>
    </lineage>
</organism>
<evidence type="ECO:0000256" key="1">
    <source>
        <dbReference type="SAM" id="SignalP"/>
    </source>
</evidence>
<dbReference type="InterPro" id="IPR013783">
    <property type="entry name" value="Ig-like_fold"/>
</dbReference>
<dbReference type="InterPro" id="IPR025667">
    <property type="entry name" value="SprB_repeat"/>
</dbReference>
<sequence length="897" mass="93318">MIRILLCFLLVTVSIFSVKAQCPAASSLVVNSITATQSSCQASGTITVLASGGATPYTYTIIAGPSTAPAQSSNVFSSLVPGAYSVKVTDNCNTSDTVSVTVTGSYTIPSPAATTQSPTCPGGSDGSLTVAVTGGVGPFSYSLISPSPVTAGPQTSNVFTNLAPGSYTYRVSDSCGNFQTRTVTLAAASAESMSVFGILSAISCDSFSLEILTGVPGSRPPYTVSVTLPDGRVLSQVFTGAPGTVTFNFHFHHIYGNNELVSYSITDNCGSQQGSSLNLKTYLDIGVSSVPPVGCGGQYSYLFGTPILCGTPTYTLISPSGTVLATQTSNWFSGFPPGNGYKLVRQECCSSDTVSFNWAAPPGFHFSGVQVASYSTCREGTAAIILTTNIADLSYIIIASGAPSMTLADGTVHTFSYPDTLTTDMSNAGYLDEFPVGTYKFYAVSTCGEKDSITVTVQASDLRHDTFLATMKAGCSGNNEITMQVTSTAGEWGVNSASIYVNSAHYADINSYSYSSTDGGLPGGTYYLSYNYSNLFGSNGTYLPGLDGSCDVLRDTINIPAYTQPSFSTLPAIANCGTTRNVALLPDSASGVQPYTFQMISPTASAVQSTPVFDGLTAGTYTFEMSDACGNSYSSNVSVNTLAPPVVTVTGGTCAGGAATFSLPASPFYSYTWQHPDGSTSTGNSLLINPVTATDTGAYQISLTSVIGGCTSTSSTSVSLEFCTVLAESLLTFTGQYNGGVVQLNWQSAIETNLAYYVVERSTDGINFTPLWEVTAKNGTMNSYATTDAHPPSGVVYYRLQMVEAGGTVHYSQVISVSSAVLYTVYPRLFTGAGPVTVTYPKADGNGLVKVVSVDGRIWLARNIAAGTTATSLELGALPMGVYFVVFNGNATEVIKE</sequence>
<dbReference type="EMBL" id="SODV01000002">
    <property type="protein sequence ID" value="TDW96381.1"/>
    <property type="molecule type" value="Genomic_DNA"/>
</dbReference>